<sequence length="99" mass="10888">MNISDRSYSEKRDFIRMRLDSKAILLVNGQELTATCRDLSSTGLQVEAQSQATQGDQVTVIIPSEHVELEGLEAEAEVVRVTPLDSGRQLLGLSILSMK</sequence>
<dbReference type="OrthoDB" id="5290589at2"/>
<evidence type="ECO:0000313" key="3">
    <source>
        <dbReference type="Proteomes" id="UP000316905"/>
    </source>
</evidence>
<reference evidence="2 3" key="1">
    <citation type="journal article" date="2015" name="Stand. Genomic Sci.">
        <title>Genomic Encyclopedia of Bacterial and Archaeal Type Strains, Phase III: the genomes of soil and plant-associated and newly described type strains.</title>
        <authorList>
            <person name="Whitman W.B."/>
            <person name="Woyke T."/>
            <person name="Klenk H.P."/>
            <person name="Zhou Y."/>
            <person name="Lilburn T.G."/>
            <person name="Beck B.J."/>
            <person name="De Vos P."/>
            <person name="Vandamme P."/>
            <person name="Eisen J.A."/>
            <person name="Garrity G."/>
            <person name="Hugenholtz P."/>
            <person name="Kyrpides N.C."/>
        </authorList>
    </citation>
    <scope>NUCLEOTIDE SEQUENCE [LARGE SCALE GENOMIC DNA]</scope>
    <source>
        <strain evidence="2 3">CGMCC 1.6858</strain>
    </source>
</reference>
<dbReference type="Proteomes" id="UP000316905">
    <property type="component" value="Unassembled WGS sequence"/>
</dbReference>
<dbReference type="SUPFAM" id="SSF141371">
    <property type="entry name" value="PilZ domain-like"/>
    <property type="match status" value="1"/>
</dbReference>
<evidence type="ECO:0000259" key="1">
    <source>
        <dbReference type="Pfam" id="PF07238"/>
    </source>
</evidence>
<dbReference type="EMBL" id="VLKY01000009">
    <property type="protein sequence ID" value="TWI53150.1"/>
    <property type="molecule type" value="Genomic_DNA"/>
</dbReference>
<feature type="domain" description="PilZ" evidence="1">
    <location>
        <begin position="10"/>
        <end position="97"/>
    </location>
</feature>
<dbReference type="InterPro" id="IPR009875">
    <property type="entry name" value="PilZ_domain"/>
</dbReference>
<dbReference type="RefSeq" id="WP_145143256.1">
    <property type="nucleotide sequence ID" value="NZ_VLKY01000009.1"/>
</dbReference>
<dbReference type="Pfam" id="PF07238">
    <property type="entry name" value="PilZ"/>
    <property type="match status" value="1"/>
</dbReference>
<evidence type="ECO:0000313" key="2">
    <source>
        <dbReference type="EMBL" id="TWI53150.1"/>
    </source>
</evidence>
<protein>
    <submittedName>
        <fullName evidence="2">PilZ domain-containing protein</fullName>
    </submittedName>
</protein>
<dbReference type="GO" id="GO:0035438">
    <property type="term" value="F:cyclic-di-GMP binding"/>
    <property type="evidence" value="ECO:0007669"/>
    <property type="project" value="InterPro"/>
</dbReference>
<name>A0A562QAF5_9PSED</name>
<comment type="caution">
    <text evidence="2">The sequence shown here is derived from an EMBL/GenBank/DDBJ whole genome shotgun (WGS) entry which is preliminary data.</text>
</comment>
<dbReference type="AlphaFoldDB" id="A0A562QAF5"/>
<accession>A0A562QAF5</accession>
<gene>
    <name evidence="2" type="ORF">IQ22_02997</name>
</gene>
<dbReference type="Gene3D" id="2.40.10.220">
    <property type="entry name" value="predicted glycosyltransferase like domains"/>
    <property type="match status" value="1"/>
</dbReference>
<proteinExistence type="predicted"/>
<keyword evidence="3" id="KW-1185">Reference proteome</keyword>
<organism evidence="2 3">
    <name type="scientific">Pseudomonas duriflava</name>
    <dbReference type="NCBI Taxonomy" id="459528"/>
    <lineage>
        <taxon>Bacteria</taxon>
        <taxon>Pseudomonadati</taxon>
        <taxon>Pseudomonadota</taxon>
        <taxon>Gammaproteobacteria</taxon>
        <taxon>Pseudomonadales</taxon>
        <taxon>Pseudomonadaceae</taxon>
        <taxon>Pseudomonas</taxon>
    </lineage>
</organism>